<dbReference type="OrthoDB" id="3162439at2759"/>
<evidence type="ECO:0000313" key="4">
    <source>
        <dbReference type="Proteomes" id="UP000053890"/>
    </source>
</evidence>
<organism evidence="3 4">
    <name type="scientific">Rhodotorula graminis (strain WP1)</name>
    <dbReference type="NCBI Taxonomy" id="578459"/>
    <lineage>
        <taxon>Eukaryota</taxon>
        <taxon>Fungi</taxon>
        <taxon>Dikarya</taxon>
        <taxon>Basidiomycota</taxon>
        <taxon>Pucciniomycotina</taxon>
        <taxon>Microbotryomycetes</taxon>
        <taxon>Sporidiobolales</taxon>
        <taxon>Sporidiobolaceae</taxon>
        <taxon>Rhodotorula</taxon>
    </lineage>
</organism>
<keyword evidence="4" id="KW-1185">Reference proteome</keyword>
<accession>A0A194S131</accession>
<dbReference type="GeneID" id="28974921"/>
<dbReference type="PANTHER" id="PTHR33840">
    <property type="match status" value="1"/>
</dbReference>
<evidence type="ECO:0000259" key="2">
    <source>
        <dbReference type="Pfam" id="PF09994"/>
    </source>
</evidence>
<protein>
    <recommendedName>
        <fullName evidence="2">T6SS Phospholipase effector Tle1-like catalytic domain-containing protein</fullName>
    </recommendedName>
</protein>
<dbReference type="EMBL" id="KQ474080">
    <property type="protein sequence ID" value="KPV74239.1"/>
    <property type="molecule type" value="Genomic_DNA"/>
</dbReference>
<feature type="region of interest" description="Disordered" evidence="1">
    <location>
        <begin position="1"/>
        <end position="31"/>
    </location>
</feature>
<sequence length="543" mass="59960">MAASPPVSPPLKALPPPFEPKPTYLRSAPTSRSPSYRRLILCLDGTGNTFGTGGASLHPVHHLFERELTLLRLLPHLEQITNVPTLFSLASEDPDKQLLYYQVGIGQSISTHESDFAPGKIYSKLAATVDEAVGFSLGQHICGAYQFLMNYWKPGDEIFLFGFSRGAYTARALAGMLQQVGLLPAGNEDTIPLAFSIYKRKANTMLVPGVETLAQGFKRTFSRDVEVHFVGVWDTVASVGAVIPRTLPFASGASYIRTFRHALALDEARARYYPQPWIYEDALDNEPQDRASDVKEVWFAGAHSNVGGGEFAYDGSRTPALAHLSLRWMLREAVEAGFEVDSARLAENPLFAPFVNRARRTLGSASRGDDEALEAYLRRARDKNPGLNEVMAATVFLAARPSPETTAAALSPRANHVSFALELRPAEERKARGIKGRLADWWSRVGTRAMTAFWWLLEVSPTVKIFWDAEGNDRRWSIRSNNGRGRHLPPSPSFHFSVKERLEARGAAAFGPGNNENYPEGGRYQIKAHFSRGQGLGDVTFVE</sequence>
<feature type="domain" description="T6SS Phospholipase effector Tle1-like catalytic" evidence="2">
    <location>
        <begin position="37"/>
        <end position="332"/>
    </location>
</feature>
<proteinExistence type="predicted"/>
<dbReference type="STRING" id="578459.A0A194S131"/>
<evidence type="ECO:0000313" key="3">
    <source>
        <dbReference type="EMBL" id="KPV74239.1"/>
    </source>
</evidence>
<dbReference type="Pfam" id="PF09994">
    <property type="entry name" value="T6SS_Tle1-like_cat"/>
    <property type="match status" value="1"/>
</dbReference>
<dbReference type="Proteomes" id="UP000053890">
    <property type="component" value="Unassembled WGS sequence"/>
</dbReference>
<dbReference type="InterPro" id="IPR018712">
    <property type="entry name" value="Tle1-like_cat"/>
</dbReference>
<dbReference type="PANTHER" id="PTHR33840:SF2">
    <property type="entry name" value="TLE1 PHOSPHOLIPASE DOMAIN-CONTAINING PROTEIN"/>
    <property type="match status" value="1"/>
</dbReference>
<dbReference type="RefSeq" id="XP_018270288.1">
    <property type="nucleotide sequence ID" value="XM_018414473.1"/>
</dbReference>
<reference evidence="3 4" key="1">
    <citation type="journal article" date="2015" name="Front. Microbiol.">
        <title>Genome sequence of the plant growth promoting endophytic yeast Rhodotorula graminis WP1.</title>
        <authorList>
            <person name="Firrincieli A."/>
            <person name="Otillar R."/>
            <person name="Salamov A."/>
            <person name="Schmutz J."/>
            <person name="Khan Z."/>
            <person name="Redman R.S."/>
            <person name="Fleck N.D."/>
            <person name="Lindquist E."/>
            <person name="Grigoriev I.V."/>
            <person name="Doty S.L."/>
        </authorList>
    </citation>
    <scope>NUCLEOTIDE SEQUENCE [LARGE SCALE GENOMIC DNA]</scope>
    <source>
        <strain evidence="3 4">WP1</strain>
    </source>
</reference>
<feature type="compositionally biased region" description="Pro residues" evidence="1">
    <location>
        <begin position="1"/>
        <end position="20"/>
    </location>
</feature>
<dbReference type="AlphaFoldDB" id="A0A194S131"/>
<name>A0A194S131_RHOGW</name>
<gene>
    <name evidence="3" type="ORF">RHOBADRAFT_44724</name>
</gene>
<evidence type="ECO:0000256" key="1">
    <source>
        <dbReference type="SAM" id="MobiDB-lite"/>
    </source>
</evidence>